<evidence type="ECO:0000256" key="12">
    <source>
        <dbReference type="ARBA" id="ARBA00023170"/>
    </source>
</evidence>
<keyword evidence="3" id="KW-0217">Developmental protein</keyword>
<dbReference type="OMA" id="IDTHRFG"/>
<feature type="disulfide bond" evidence="14">
    <location>
        <begin position="89"/>
        <end position="150"/>
    </location>
</feature>
<feature type="compositionally biased region" description="Basic and acidic residues" evidence="15">
    <location>
        <begin position="21"/>
        <end position="34"/>
    </location>
</feature>
<evidence type="ECO:0000313" key="20">
    <source>
        <dbReference type="Proteomes" id="UP000694388"/>
    </source>
</evidence>
<keyword evidence="5" id="KW-0879">Wnt signaling pathway</keyword>
<dbReference type="SMART" id="SM00063">
    <property type="entry name" value="FRI"/>
    <property type="match status" value="1"/>
</dbReference>
<evidence type="ECO:0000256" key="16">
    <source>
        <dbReference type="SAM" id="Phobius"/>
    </source>
</evidence>
<feature type="transmembrane region" description="Helical" evidence="16">
    <location>
        <begin position="566"/>
        <end position="584"/>
    </location>
</feature>
<dbReference type="FunFam" id="1.10.2000.10:FF:000004">
    <property type="entry name" value="Frizzled class receptor 8a"/>
    <property type="match status" value="1"/>
</dbReference>
<feature type="transmembrane region" description="Helical" evidence="16">
    <location>
        <begin position="420"/>
        <end position="445"/>
    </location>
</feature>
<dbReference type="Pfam" id="PF01534">
    <property type="entry name" value="Frizzled"/>
    <property type="match status" value="1"/>
</dbReference>
<dbReference type="GO" id="GO:0035567">
    <property type="term" value="P:non-canonical Wnt signaling pathway"/>
    <property type="evidence" value="ECO:0007669"/>
    <property type="project" value="TreeGrafter"/>
</dbReference>
<keyword evidence="13" id="KW-0807">Transducer</keyword>
<evidence type="ECO:0000259" key="17">
    <source>
        <dbReference type="PROSITE" id="PS50038"/>
    </source>
</evidence>
<feature type="region of interest" description="Disordered" evidence="15">
    <location>
        <begin position="1"/>
        <end position="34"/>
    </location>
</feature>
<dbReference type="Proteomes" id="UP000694388">
    <property type="component" value="Unplaced"/>
</dbReference>
<evidence type="ECO:0000256" key="10">
    <source>
        <dbReference type="ARBA" id="ARBA00023136"/>
    </source>
</evidence>
<dbReference type="InterPro" id="IPR036790">
    <property type="entry name" value="Frizzled_dom_sf"/>
</dbReference>
<feature type="domain" description="FZ" evidence="17">
    <location>
        <begin position="84"/>
        <end position="205"/>
    </location>
</feature>
<dbReference type="Gene3D" id="1.10.2000.10">
    <property type="entry name" value="Frizzled cysteine-rich domain"/>
    <property type="match status" value="1"/>
</dbReference>
<feature type="disulfide bond" evidence="14">
    <location>
        <begin position="165"/>
        <end position="189"/>
    </location>
</feature>
<evidence type="ECO:0000256" key="4">
    <source>
        <dbReference type="ARBA" id="ARBA00022475"/>
    </source>
</evidence>
<reference evidence="19" key="2">
    <citation type="submission" date="2025-09" db="UniProtKB">
        <authorList>
            <consortium name="Ensembl"/>
        </authorList>
    </citation>
    <scope>IDENTIFICATION</scope>
</reference>
<keyword evidence="6 16" id="KW-0812">Transmembrane</keyword>
<comment type="subcellular location">
    <subcellularLocation>
        <location evidence="1">Cell membrane</location>
        <topology evidence="1">Multi-pass membrane protein</topology>
    </subcellularLocation>
</comment>
<evidence type="ECO:0000256" key="8">
    <source>
        <dbReference type="ARBA" id="ARBA00022989"/>
    </source>
</evidence>
<dbReference type="GO" id="GO:0060070">
    <property type="term" value="P:canonical Wnt signaling pathway"/>
    <property type="evidence" value="ECO:0007669"/>
    <property type="project" value="TreeGrafter"/>
</dbReference>
<dbReference type="PRINTS" id="PR00489">
    <property type="entry name" value="FRIZZLED"/>
</dbReference>
<evidence type="ECO:0000256" key="1">
    <source>
        <dbReference type="ARBA" id="ARBA00004651"/>
    </source>
</evidence>
<feature type="disulfide bond" evidence="14">
    <location>
        <begin position="97"/>
        <end position="143"/>
    </location>
</feature>
<dbReference type="SUPFAM" id="SSF63501">
    <property type="entry name" value="Frizzled cysteine-rich domain"/>
    <property type="match status" value="1"/>
</dbReference>
<dbReference type="Ensembl" id="ENSEBUT00000022938.1">
    <property type="protein sequence ID" value="ENSEBUP00000022362.1"/>
    <property type="gene ID" value="ENSEBUG00000013777.1"/>
</dbReference>
<evidence type="ECO:0000256" key="7">
    <source>
        <dbReference type="ARBA" id="ARBA00022729"/>
    </source>
</evidence>
<organism evidence="19 20">
    <name type="scientific">Eptatretus burgeri</name>
    <name type="common">Inshore hagfish</name>
    <dbReference type="NCBI Taxonomy" id="7764"/>
    <lineage>
        <taxon>Eukaryota</taxon>
        <taxon>Metazoa</taxon>
        <taxon>Chordata</taxon>
        <taxon>Craniata</taxon>
        <taxon>Vertebrata</taxon>
        <taxon>Cyclostomata</taxon>
        <taxon>Myxini</taxon>
        <taxon>Myxiniformes</taxon>
        <taxon>Myxinidae</taxon>
        <taxon>Eptatretinae</taxon>
        <taxon>Eptatretus</taxon>
    </lineage>
</organism>
<accession>A0A8C4WZU8</accession>
<evidence type="ECO:0000256" key="14">
    <source>
        <dbReference type="PROSITE-ProRule" id="PRU00090"/>
    </source>
</evidence>
<dbReference type="Pfam" id="PF01392">
    <property type="entry name" value="Fz"/>
    <property type="match status" value="1"/>
</dbReference>
<dbReference type="PROSITE" id="PS50261">
    <property type="entry name" value="G_PROTEIN_RECEP_F2_4"/>
    <property type="match status" value="1"/>
</dbReference>
<evidence type="ECO:0000259" key="18">
    <source>
        <dbReference type="PROSITE" id="PS50261"/>
    </source>
</evidence>
<dbReference type="AlphaFoldDB" id="A0A8C4WZU8"/>
<evidence type="ECO:0000256" key="11">
    <source>
        <dbReference type="ARBA" id="ARBA00023157"/>
    </source>
</evidence>
<sequence length="634" mass="69754">VQWEMAPGNRAMGPTNQEASGQEKKRLPPKEGRVVDGTSVERWRSLWIRDPPWRFRARSEMRLVVLAMLVLTPTGWTTRGTSAQERRSCDEITVPMCRGVGYNFTVMPNAFKHRSQDEAGLEVHQFWPLVEIECSPDLRFFLCSLYTPICLHDYSKPLPPCRAVCQRARDGCAPLMSQYGFAWPERMRCERLPAHGEEDQLCMDHGSGQGLVTTPAPQVARPVLPLQPKHPVHRSPDTPSWSGAPNEKLKHGVTVGCTCGGSPLVSLTNERSQGHTNPLSDCAVPCHSPFVRPDKRTLLVAWIGLWAALCLATAMATVATFLIDTHRFGYPERPIIFLAVCYVFVSAGYLVRLAAGHELVACGGNSAHVLHASSAPALCTTVFLLTYFFGMASATWWVVLSLAWFLAAAKKWSSESIAGFAPYFHVAAWLPPSLESIAVLALGAVDGEPVSGMCWVSQHPPAAQRAFVLAPLALCLALGTTFLLGGFAALLRVRRHVRRGGAKTVKLERLMARIGAFALLYAAPGTALLACLTYEHGQAERWLWSLACSCSEDTCSGSEPQFTVFMLKHLMALLPGIATGAWTWSGKTLGSWRRFYRRGRPRESFSTTLIKIITAGQAWCWLHSEGGWLPIFGS</sequence>
<feature type="domain" description="G-protein coupled receptors family 2 profile 2" evidence="18">
    <location>
        <begin position="299"/>
        <end position="591"/>
    </location>
</feature>
<evidence type="ECO:0000256" key="6">
    <source>
        <dbReference type="ARBA" id="ARBA00022692"/>
    </source>
</evidence>
<dbReference type="GeneTree" id="ENSGT00940000166857"/>
<evidence type="ECO:0008006" key="21">
    <source>
        <dbReference type="Google" id="ProtNLM"/>
    </source>
</evidence>
<dbReference type="GO" id="GO:0042813">
    <property type="term" value="F:Wnt receptor activity"/>
    <property type="evidence" value="ECO:0007669"/>
    <property type="project" value="TreeGrafter"/>
</dbReference>
<keyword evidence="8 16" id="KW-1133">Transmembrane helix</keyword>
<evidence type="ECO:0000256" key="15">
    <source>
        <dbReference type="SAM" id="MobiDB-lite"/>
    </source>
</evidence>
<dbReference type="Gene3D" id="1.20.1070.10">
    <property type="entry name" value="Rhodopsin 7-helix transmembrane proteins"/>
    <property type="match status" value="1"/>
</dbReference>
<keyword evidence="10 16" id="KW-0472">Membrane</keyword>
<name>A0A8C4WZU8_EPTBU</name>
<keyword evidence="9" id="KW-0297">G-protein coupled receptor</keyword>
<keyword evidence="11 14" id="KW-1015">Disulfide bond</keyword>
<dbReference type="GO" id="GO:0017147">
    <property type="term" value="F:Wnt-protein binding"/>
    <property type="evidence" value="ECO:0007669"/>
    <property type="project" value="TreeGrafter"/>
</dbReference>
<evidence type="ECO:0000256" key="5">
    <source>
        <dbReference type="ARBA" id="ARBA00022687"/>
    </source>
</evidence>
<feature type="transmembrane region" description="Helical" evidence="16">
    <location>
        <begin position="514"/>
        <end position="535"/>
    </location>
</feature>
<keyword evidence="7" id="KW-0732">Signal</keyword>
<dbReference type="InterPro" id="IPR000539">
    <property type="entry name" value="Frizzled/Smoothened_7TM"/>
</dbReference>
<evidence type="ECO:0000313" key="19">
    <source>
        <dbReference type="Ensembl" id="ENSEBUP00000022362.1"/>
    </source>
</evidence>
<keyword evidence="20" id="KW-1185">Reference proteome</keyword>
<dbReference type="CDD" id="cd07456">
    <property type="entry name" value="CRD_FZ5_like"/>
    <property type="match status" value="1"/>
</dbReference>
<feature type="transmembrane region" description="Helical" evidence="16">
    <location>
        <begin position="375"/>
        <end position="408"/>
    </location>
</feature>
<evidence type="ECO:0000256" key="2">
    <source>
        <dbReference type="ARBA" id="ARBA00008077"/>
    </source>
</evidence>
<feature type="transmembrane region" description="Helical" evidence="16">
    <location>
        <begin position="465"/>
        <end position="493"/>
    </location>
</feature>
<feature type="transmembrane region" description="Helical" evidence="16">
    <location>
        <begin position="299"/>
        <end position="323"/>
    </location>
</feature>
<dbReference type="PROSITE" id="PS50038">
    <property type="entry name" value="FZ"/>
    <property type="match status" value="1"/>
</dbReference>
<comment type="similarity">
    <text evidence="2">Belongs to the G-protein coupled receptor Fz/Smo family.</text>
</comment>
<keyword evidence="12" id="KW-0675">Receptor</keyword>
<proteinExistence type="inferred from homology"/>
<dbReference type="SMART" id="SM01330">
    <property type="entry name" value="Frizzled"/>
    <property type="match status" value="1"/>
</dbReference>
<dbReference type="InterPro" id="IPR017981">
    <property type="entry name" value="GPCR_2-like_7TM"/>
</dbReference>
<keyword evidence="4" id="KW-1003">Cell membrane</keyword>
<feature type="disulfide bond" evidence="14">
    <location>
        <begin position="161"/>
        <end position="202"/>
    </location>
</feature>
<evidence type="ECO:0000256" key="9">
    <source>
        <dbReference type="ARBA" id="ARBA00023040"/>
    </source>
</evidence>
<dbReference type="PANTHER" id="PTHR11309">
    <property type="entry name" value="FRIZZLED"/>
    <property type="match status" value="1"/>
</dbReference>
<dbReference type="InterPro" id="IPR015526">
    <property type="entry name" value="Frizzled/SFRP"/>
</dbReference>
<dbReference type="GO" id="GO:0004930">
    <property type="term" value="F:G protein-coupled receptor activity"/>
    <property type="evidence" value="ECO:0007669"/>
    <property type="project" value="UniProtKB-KW"/>
</dbReference>
<dbReference type="PANTHER" id="PTHR11309:SF126">
    <property type="entry name" value="FRIZZLED-2"/>
    <property type="match status" value="1"/>
</dbReference>
<dbReference type="InterPro" id="IPR020067">
    <property type="entry name" value="Frizzled_dom"/>
</dbReference>
<feature type="disulfide bond" evidence="14">
    <location>
        <begin position="134"/>
        <end position="172"/>
    </location>
</feature>
<dbReference type="GO" id="GO:0005886">
    <property type="term" value="C:plasma membrane"/>
    <property type="evidence" value="ECO:0007669"/>
    <property type="project" value="UniProtKB-SubCell"/>
</dbReference>
<feature type="transmembrane region" description="Helical" evidence="16">
    <location>
        <begin position="335"/>
        <end position="355"/>
    </location>
</feature>
<protein>
    <recommendedName>
        <fullName evidence="21">Frizzled-5</fullName>
    </recommendedName>
</protein>
<evidence type="ECO:0000256" key="3">
    <source>
        <dbReference type="ARBA" id="ARBA00022473"/>
    </source>
</evidence>
<evidence type="ECO:0000256" key="13">
    <source>
        <dbReference type="ARBA" id="ARBA00023224"/>
    </source>
</evidence>
<reference evidence="19" key="1">
    <citation type="submission" date="2025-08" db="UniProtKB">
        <authorList>
            <consortium name="Ensembl"/>
        </authorList>
    </citation>
    <scope>IDENTIFICATION</scope>
</reference>